<gene>
    <name evidence="5" type="ORF">PTSG_11001</name>
</gene>
<evidence type="ECO:0000313" key="5">
    <source>
        <dbReference type="EMBL" id="EGD81058.1"/>
    </source>
</evidence>
<accession>F2USE9</accession>
<evidence type="ECO:0008006" key="7">
    <source>
        <dbReference type="Google" id="ProtNLM"/>
    </source>
</evidence>
<feature type="chain" id="PRO_5003288801" description="Tubulin-tyrosine ligase" evidence="4">
    <location>
        <begin position="21"/>
        <end position="536"/>
    </location>
</feature>
<keyword evidence="1" id="KW-0436">Ligase</keyword>
<reference evidence="5" key="1">
    <citation type="submission" date="2009-08" db="EMBL/GenBank/DDBJ databases">
        <title>Annotation of Salpingoeca rosetta.</title>
        <authorList>
            <consortium name="The Broad Institute Genome Sequencing Platform"/>
            <person name="Russ C."/>
            <person name="Cuomo C."/>
            <person name="Burger G."/>
            <person name="Gray M.W."/>
            <person name="Holland P.W.H."/>
            <person name="King N."/>
            <person name="Lang F.B.F."/>
            <person name="Roger A.J."/>
            <person name="Ruiz-Trillo I."/>
            <person name="Young S.K."/>
            <person name="Zeng Q."/>
            <person name="Gargeya S."/>
            <person name="Alvarado L."/>
            <person name="Berlin A."/>
            <person name="Chapman S.B."/>
            <person name="Chen Z."/>
            <person name="Freedman E."/>
            <person name="Gellesch M."/>
            <person name="Goldberg J."/>
            <person name="Griggs A."/>
            <person name="Gujja S."/>
            <person name="Heilman E."/>
            <person name="Heiman D."/>
            <person name="Howarth C."/>
            <person name="Mehta T."/>
            <person name="Neiman D."/>
            <person name="Pearson M."/>
            <person name="Roberts A."/>
            <person name="Saif S."/>
            <person name="Shea T."/>
            <person name="Shenoy N."/>
            <person name="Sisk P."/>
            <person name="Stolte C."/>
            <person name="Sykes S."/>
            <person name="White J."/>
            <person name="Yandava C."/>
            <person name="Haas B."/>
            <person name="Nusbaum C."/>
            <person name="Birren B."/>
        </authorList>
    </citation>
    <scope>NUCLEOTIDE SEQUENCE [LARGE SCALE GENOMIC DNA]</scope>
    <source>
        <strain evidence="5">ATCC 50818</strain>
    </source>
</reference>
<evidence type="ECO:0000256" key="4">
    <source>
        <dbReference type="SAM" id="SignalP"/>
    </source>
</evidence>
<evidence type="ECO:0000256" key="2">
    <source>
        <dbReference type="ARBA" id="ARBA00022741"/>
    </source>
</evidence>
<dbReference type="GO" id="GO:0070740">
    <property type="term" value="F:tubulin-glutamic acid ligase activity"/>
    <property type="evidence" value="ECO:0007669"/>
    <property type="project" value="TreeGrafter"/>
</dbReference>
<dbReference type="Proteomes" id="UP000007799">
    <property type="component" value="Unassembled WGS sequence"/>
</dbReference>
<keyword evidence="2" id="KW-0547">Nucleotide-binding</keyword>
<proteinExistence type="predicted"/>
<dbReference type="RefSeq" id="XP_004987927.1">
    <property type="nucleotide sequence ID" value="XM_004987870.1"/>
</dbReference>
<dbReference type="eggNOG" id="KOG2156">
    <property type="taxonomic scope" value="Eukaryota"/>
</dbReference>
<evidence type="ECO:0000256" key="1">
    <source>
        <dbReference type="ARBA" id="ARBA00022598"/>
    </source>
</evidence>
<dbReference type="InParanoid" id="F2USE9"/>
<dbReference type="GeneID" id="16068454"/>
<dbReference type="SUPFAM" id="SSF56059">
    <property type="entry name" value="Glutathione synthetase ATP-binding domain-like"/>
    <property type="match status" value="1"/>
</dbReference>
<name>F2USE9_SALR5</name>
<dbReference type="EMBL" id="GL832994">
    <property type="protein sequence ID" value="EGD81058.1"/>
    <property type="molecule type" value="Genomic_DNA"/>
</dbReference>
<dbReference type="Gene3D" id="3.30.470.20">
    <property type="entry name" value="ATP-grasp fold, B domain"/>
    <property type="match status" value="1"/>
</dbReference>
<dbReference type="InterPro" id="IPR004344">
    <property type="entry name" value="TTL/TTLL_fam"/>
</dbReference>
<keyword evidence="3" id="KW-0067">ATP-binding</keyword>
<dbReference type="KEGG" id="sre:PTSG_11001"/>
<dbReference type="GO" id="GO:0015631">
    <property type="term" value="F:tubulin binding"/>
    <property type="evidence" value="ECO:0007669"/>
    <property type="project" value="TreeGrafter"/>
</dbReference>
<organism evidence="6">
    <name type="scientific">Salpingoeca rosetta (strain ATCC 50818 / BSB-021)</name>
    <dbReference type="NCBI Taxonomy" id="946362"/>
    <lineage>
        <taxon>Eukaryota</taxon>
        <taxon>Choanoflagellata</taxon>
        <taxon>Craspedida</taxon>
        <taxon>Salpingoecidae</taxon>
        <taxon>Salpingoeca</taxon>
    </lineage>
</organism>
<feature type="signal peptide" evidence="4">
    <location>
        <begin position="1"/>
        <end position="20"/>
    </location>
</feature>
<evidence type="ECO:0000256" key="3">
    <source>
        <dbReference type="ARBA" id="ARBA00022840"/>
    </source>
</evidence>
<evidence type="ECO:0000313" key="6">
    <source>
        <dbReference type="Proteomes" id="UP000007799"/>
    </source>
</evidence>
<dbReference type="AlphaFoldDB" id="F2USE9"/>
<keyword evidence="4" id="KW-0732">Signal</keyword>
<dbReference type="PROSITE" id="PS51221">
    <property type="entry name" value="TTL"/>
    <property type="match status" value="1"/>
</dbReference>
<keyword evidence="6" id="KW-1185">Reference proteome</keyword>
<dbReference type="GO" id="GO:0036064">
    <property type="term" value="C:ciliary basal body"/>
    <property type="evidence" value="ECO:0007669"/>
    <property type="project" value="TreeGrafter"/>
</dbReference>
<dbReference type="GO" id="GO:0005524">
    <property type="term" value="F:ATP binding"/>
    <property type="evidence" value="ECO:0007669"/>
    <property type="project" value="UniProtKB-KW"/>
</dbReference>
<dbReference type="PANTHER" id="PTHR12241">
    <property type="entry name" value="TUBULIN POLYGLUTAMYLASE"/>
    <property type="match status" value="1"/>
</dbReference>
<dbReference type="GO" id="GO:0000226">
    <property type="term" value="P:microtubule cytoskeleton organization"/>
    <property type="evidence" value="ECO:0007669"/>
    <property type="project" value="TreeGrafter"/>
</dbReference>
<dbReference type="Pfam" id="PF03133">
    <property type="entry name" value="TTL"/>
    <property type="match status" value="1"/>
</dbReference>
<sequence>MLTALVVVVVVVVGVGVTQAAADTNSVVAEHVRHIIAESTPAHNRLLLVDTSINPQSPSASSKQSQQLYYLDRDGPAWRRAYGLRNYSVAEEHAGMSVSERHRGTTGWSHLFCLGLRRQDSTCLSPMSHVRMTEQQHINQISGMRNILWKKDALCQTIKEYGLSPRQLNFVFPCFSLPGELDALGAAMAEQPQQPWIIKPRARGEGRGIFIADSIGDVEASSKRKFLTEGAIAQPLLTNPLLINGYKFDLRLYVLVTSISPLTCYLFHEGLVRLAAEKYSTDTKKSKPSQYLTNTSIGKKYKALSDLTWTLSRFKQWLDQTKLGSKRVFKRIKAAIVRLLLVSEPRFHAHFHARMAGSSCEGCFQLLGVDVILDDTCDPFIIEVNGLPSMQLTAAQGEAYTVEDDYTARKIELTDEVARMLDTHADVTAELLAFMQQNYIGLSPTLCRVQLHRLCINKHDLRLLTQWFQHRRAIHGFEELKPEEEVMFLHHSHELIQRLPPNVHTHGLVTFTTVRTTLRLRALMLAFRRWRSDDAR</sequence>
<protein>
    <recommendedName>
        <fullName evidence="7">Tubulin-tyrosine ligase</fullName>
    </recommendedName>
</protein>
<dbReference type="OrthoDB" id="202825at2759"/>